<evidence type="ECO:0000256" key="4">
    <source>
        <dbReference type="ARBA" id="ARBA00022630"/>
    </source>
</evidence>
<gene>
    <name evidence="8" type="ORF">CALMAC_LOCUS3797</name>
</gene>
<evidence type="ECO:0000256" key="1">
    <source>
        <dbReference type="ARBA" id="ARBA00001974"/>
    </source>
</evidence>
<sequence>MRHKTVSSKVAIIGCGAIGVTTAVEIQDRLRDGGQVTIFSKDFSPNLTSDLAAGLWEPYLLEMTSEERTTKWANETYQYLIGNWDKGRYCF</sequence>
<evidence type="ECO:0000256" key="6">
    <source>
        <dbReference type="ARBA" id="ARBA00023002"/>
    </source>
</evidence>
<proteinExistence type="inferred from homology"/>
<dbReference type="GO" id="GO:0019478">
    <property type="term" value="P:D-amino acid catabolic process"/>
    <property type="evidence" value="ECO:0007669"/>
    <property type="project" value="TreeGrafter"/>
</dbReference>
<dbReference type="Proteomes" id="UP000410492">
    <property type="component" value="Unassembled WGS sequence"/>
</dbReference>
<dbReference type="GO" id="GO:0071949">
    <property type="term" value="F:FAD binding"/>
    <property type="evidence" value="ECO:0007669"/>
    <property type="project" value="InterPro"/>
</dbReference>
<name>A0A653BUA7_CALMS</name>
<accession>A0A653BUA7</accession>
<dbReference type="SUPFAM" id="SSF51971">
    <property type="entry name" value="Nucleotide-binding domain"/>
    <property type="match status" value="1"/>
</dbReference>
<dbReference type="PANTHER" id="PTHR11530">
    <property type="entry name" value="D-AMINO ACID OXIDASE"/>
    <property type="match status" value="1"/>
</dbReference>
<organism evidence="8 9">
    <name type="scientific">Callosobruchus maculatus</name>
    <name type="common">Southern cowpea weevil</name>
    <name type="synonym">Pulse bruchid</name>
    <dbReference type="NCBI Taxonomy" id="64391"/>
    <lineage>
        <taxon>Eukaryota</taxon>
        <taxon>Metazoa</taxon>
        <taxon>Ecdysozoa</taxon>
        <taxon>Arthropoda</taxon>
        <taxon>Hexapoda</taxon>
        <taxon>Insecta</taxon>
        <taxon>Pterygota</taxon>
        <taxon>Neoptera</taxon>
        <taxon>Endopterygota</taxon>
        <taxon>Coleoptera</taxon>
        <taxon>Polyphaga</taxon>
        <taxon>Cucujiformia</taxon>
        <taxon>Chrysomeloidea</taxon>
        <taxon>Chrysomelidae</taxon>
        <taxon>Bruchinae</taxon>
        <taxon>Bruchini</taxon>
        <taxon>Callosobruchus</taxon>
    </lineage>
</organism>
<dbReference type="Gene3D" id="3.40.50.720">
    <property type="entry name" value="NAD(P)-binding Rossmann-like Domain"/>
    <property type="match status" value="1"/>
</dbReference>
<protein>
    <recommendedName>
        <fullName evidence="7">FAD dependent oxidoreductase domain-containing protein</fullName>
    </recommendedName>
</protein>
<dbReference type="GO" id="GO:0003884">
    <property type="term" value="F:D-amino-acid oxidase activity"/>
    <property type="evidence" value="ECO:0007669"/>
    <property type="project" value="InterPro"/>
</dbReference>
<keyword evidence="5" id="KW-0274">FAD</keyword>
<dbReference type="InterPro" id="IPR006076">
    <property type="entry name" value="FAD-dep_OxRdtase"/>
</dbReference>
<dbReference type="OrthoDB" id="2015447at2759"/>
<dbReference type="InterPro" id="IPR023209">
    <property type="entry name" value="DAO"/>
</dbReference>
<comment type="subcellular location">
    <subcellularLocation>
        <location evidence="2">Peroxisome matrix</location>
    </subcellularLocation>
</comment>
<evidence type="ECO:0000313" key="8">
    <source>
        <dbReference type="EMBL" id="VEN39159.1"/>
    </source>
</evidence>
<keyword evidence="4" id="KW-0285">Flavoprotein</keyword>
<evidence type="ECO:0000256" key="5">
    <source>
        <dbReference type="ARBA" id="ARBA00022827"/>
    </source>
</evidence>
<evidence type="ECO:0000256" key="3">
    <source>
        <dbReference type="ARBA" id="ARBA00006730"/>
    </source>
</evidence>
<dbReference type="PANTHER" id="PTHR11530:SF11">
    <property type="entry name" value="D-ASPARTATE OXIDASE"/>
    <property type="match status" value="1"/>
</dbReference>
<comment type="similarity">
    <text evidence="3">Belongs to the DAMOX/DASOX family.</text>
</comment>
<dbReference type="Pfam" id="PF01266">
    <property type="entry name" value="DAO"/>
    <property type="match status" value="1"/>
</dbReference>
<keyword evidence="9" id="KW-1185">Reference proteome</keyword>
<reference evidence="8 9" key="1">
    <citation type="submission" date="2019-01" db="EMBL/GenBank/DDBJ databases">
        <authorList>
            <person name="Sayadi A."/>
        </authorList>
    </citation>
    <scope>NUCLEOTIDE SEQUENCE [LARGE SCALE GENOMIC DNA]</scope>
</reference>
<dbReference type="AlphaFoldDB" id="A0A653BUA7"/>
<dbReference type="EMBL" id="CAACVG010005299">
    <property type="protein sequence ID" value="VEN39159.1"/>
    <property type="molecule type" value="Genomic_DNA"/>
</dbReference>
<comment type="cofactor">
    <cofactor evidence="1">
        <name>FAD</name>
        <dbReference type="ChEBI" id="CHEBI:57692"/>
    </cofactor>
</comment>
<dbReference type="GO" id="GO:0005782">
    <property type="term" value="C:peroxisomal matrix"/>
    <property type="evidence" value="ECO:0007669"/>
    <property type="project" value="UniProtKB-SubCell"/>
</dbReference>
<evidence type="ECO:0000256" key="2">
    <source>
        <dbReference type="ARBA" id="ARBA00004253"/>
    </source>
</evidence>
<feature type="domain" description="FAD dependent oxidoreductase" evidence="7">
    <location>
        <begin position="9"/>
        <end position="80"/>
    </location>
</feature>
<evidence type="ECO:0000313" key="9">
    <source>
        <dbReference type="Proteomes" id="UP000410492"/>
    </source>
</evidence>
<evidence type="ECO:0000259" key="7">
    <source>
        <dbReference type="Pfam" id="PF01266"/>
    </source>
</evidence>
<keyword evidence="6" id="KW-0560">Oxidoreductase</keyword>